<dbReference type="EMBL" id="JASPKY010000092">
    <property type="protein sequence ID" value="KAK9738001.1"/>
    <property type="molecule type" value="Genomic_DNA"/>
</dbReference>
<sequence length="204" mass="23336">MNGSLVKQYCPLTNFLYIFVDSRNCDNKVPNMSSLLVAMALAEPNIQTEKRLEIISSTAYLLNFPSVTKTENEDFTETIHLRATGTPDMDDFDIFSANTPKKFAIMVKQNNQNSKPVTNSKKPLLTIIEEENGGIMYTGRNIIDLGKNMKNNTNFYSAAHLPTDSQGFFQNRSQIHRINCNEQTRTKYFEICEHCRFKVPVFDE</sequence>
<evidence type="ECO:0000313" key="2">
    <source>
        <dbReference type="Proteomes" id="UP001458880"/>
    </source>
</evidence>
<proteinExistence type="predicted"/>
<evidence type="ECO:0000313" key="1">
    <source>
        <dbReference type="EMBL" id="KAK9738002.1"/>
    </source>
</evidence>
<protein>
    <submittedName>
        <fullName evidence="1">Uncharacterized protein</fullName>
    </submittedName>
</protein>
<accession>A0AAW1LW68</accession>
<reference evidence="1 2" key="2">
    <citation type="journal article" date="2024" name="BMC Genomics">
        <title>De novo assembly and annotation of Popillia japonica's genome with initial clues to its potential as an invasive pest.</title>
        <authorList>
            <person name="Cucini C."/>
            <person name="Boschi S."/>
            <person name="Funari R."/>
            <person name="Cardaioli E."/>
            <person name="Iannotti N."/>
            <person name="Marturano G."/>
            <person name="Paoli F."/>
            <person name="Bruttini M."/>
            <person name="Carapelli A."/>
            <person name="Frati F."/>
            <person name="Nardi F."/>
        </authorList>
    </citation>
    <scope>NUCLEOTIDE SEQUENCE [LARGE SCALE GENOMIC DNA]</scope>
    <source>
        <strain evidence="1">DMR45628</strain>
    </source>
</reference>
<dbReference type="EMBL" id="JASPKY010000092">
    <property type="protein sequence ID" value="KAK9738002.1"/>
    <property type="molecule type" value="Genomic_DNA"/>
</dbReference>
<comment type="caution">
    <text evidence="1">The sequence shown here is derived from an EMBL/GenBank/DDBJ whole genome shotgun (WGS) entry which is preliminary data.</text>
</comment>
<keyword evidence="2" id="KW-1185">Reference proteome</keyword>
<dbReference type="AlphaFoldDB" id="A0AAW1LW68"/>
<dbReference type="Proteomes" id="UP001458880">
    <property type="component" value="Unassembled WGS sequence"/>
</dbReference>
<reference evidence="1" key="1">
    <citation type="submission" date="2023-05" db="EMBL/GenBank/DDBJ databases">
        <authorList>
            <person name="Nardi F."/>
            <person name="Carapelli A."/>
            <person name="Cucini C."/>
        </authorList>
    </citation>
    <scope>NUCLEOTIDE SEQUENCE</scope>
    <source>
        <strain evidence="1">DMR45628</strain>
        <tissue evidence="1">Testes</tissue>
    </source>
</reference>
<organism evidence="1 2">
    <name type="scientific">Popillia japonica</name>
    <name type="common">Japanese beetle</name>
    <dbReference type="NCBI Taxonomy" id="7064"/>
    <lineage>
        <taxon>Eukaryota</taxon>
        <taxon>Metazoa</taxon>
        <taxon>Ecdysozoa</taxon>
        <taxon>Arthropoda</taxon>
        <taxon>Hexapoda</taxon>
        <taxon>Insecta</taxon>
        <taxon>Pterygota</taxon>
        <taxon>Neoptera</taxon>
        <taxon>Endopterygota</taxon>
        <taxon>Coleoptera</taxon>
        <taxon>Polyphaga</taxon>
        <taxon>Scarabaeiformia</taxon>
        <taxon>Scarabaeidae</taxon>
        <taxon>Rutelinae</taxon>
        <taxon>Popillia</taxon>
    </lineage>
</organism>
<gene>
    <name evidence="1" type="ORF">QE152_g10237</name>
</gene>
<name>A0AAW1LW68_POPJA</name>